<dbReference type="InterPro" id="IPR024787">
    <property type="entry name" value="EcsC"/>
</dbReference>
<gene>
    <name evidence="1" type="ORF">BWR60_20305</name>
</gene>
<protein>
    <recommendedName>
        <fullName evidence="3">Peptidase</fullName>
    </recommendedName>
</protein>
<keyword evidence="2" id="KW-1185">Reference proteome</keyword>
<dbReference type="Proteomes" id="UP000196655">
    <property type="component" value="Unassembled WGS sequence"/>
</dbReference>
<dbReference type="PANTHER" id="PTHR41260">
    <property type="entry name" value="PROTEIN ECSC"/>
    <property type="match status" value="1"/>
</dbReference>
<evidence type="ECO:0000313" key="1">
    <source>
        <dbReference type="EMBL" id="OWJ65345.1"/>
    </source>
</evidence>
<comment type="caution">
    <text evidence="1">The sequence shown here is derived from an EMBL/GenBank/DDBJ whole genome shotgun (WGS) entry which is preliminary data.</text>
</comment>
<dbReference type="STRING" id="1122125.GCA_000423185_01398"/>
<dbReference type="AlphaFoldDB" id="A0A211ZJ68"/>
<dbReference type="RefSeq" id="WP_088152833.1">
    <property type="nucleotide sequence ID" value="NZ_NHON01000039.1"/>
</dbReference>
<organism evidence="1 2">
    <name type="scientific">Inquilinus limosus</name>
    <dbReference type="NCBI Taxonomy" id="171674"/>
    <lineage>
        <taxon>Bacteria</taxon>
        <taxon>Pseudomonadati</taxon>
        <taxon>Pseudomonadota</taxon>
        <taxon>Alphaproteobacteria</taxon>
        <taxon>Rhodospirillales</taxon>
        <taxon>Rhodospirillaceae</taxon>
        <taxon>Inquilinus</taxon>
    </lineage>
</organism>
<dbReference type="Pfam" id="PF12787">
    <property type="entry name" value="EcsC"/>
    <property type="match status" value="1"/>
</dbReference>
<accession>A0A211ZJ68</accession>
<evidence type="ECO:0008006" key="3">
    <source>
        <dbReference type="Google" id="ProtNLM"/>
    </source>
</evidence>
<dbReference type="EMBL" id="NHON01000039">
    <property type="protein sequence ID" value="OWJ65345.1"/>
    <property type="molecule type" value="Genomic_DNA"/>
</dbReference>
<name>A0A211ZJ68_9PROT</name>
<reference evidence="2" key="1">
    <citation type="submission" date="2017-05" db="EMBL/GenBank/DDBJ databases">
        <authorList>
            <person name="Macchi M."/>
            <person name="Festa S."/>
            <person name="Coppotelli B.M."/>
            <person name="Morelli I.S."/>
        </authorList>
    </citation>
    <scope>NUCLEOTIDE SEQUENCE [LARGE SCALE GENOMIC DNA]</scope>
    <source>
        <strain evidence="2">I</strain>
    </source>
</reference>
<proteinExistence type="predicted"/>
<dbReference type="PANTHER" id="PTHR41260:SF1">
    <property type="entry name" value="PROTEIN ECSC"/>
    <property type="match status" value="1"/>
</dbReference>
<sequence length="277" mass="28434">MTDAAAALPAPLPLPPDALAELAGAKAVLDQDSLVARLSALAGTPVEALKRNLPAGVQSAIDGAVRRALTTALKAALRSGPGRRVPRGPEAWLHRGLAAASGAAGGGFGLPGTLLELPVSTGLLLRQIAAEAAAAGEDPSATETAIECLKVFAMGRPDPSDDSVETGYLATRIALARVVPNATATVMPRLVSMVAARFSGPVLLKLSAQAAPVLGAAAGAAVNLAFLEHFRRLARAHFTVRRLERTHGAAAVRLAYESLRPVPPPDLTALPPRRRRG</sequence>
<evidence type="ECO:0000313" key="2">
    <source>
        <dbReference type="Proteomes" id="UP000196655"/>
    </source>
</evidence>
<dbReference type="OrthoDB" id="1238772at2"/>